<name>A0ABW2EMZ6_9BACI</name>
<dbReference type="Proteomes" id="UP001596410">
    <property type="component" value="Unassembled WGS sequence"/>
</dbReference>
<keyword evidence="1" id="KW-1133">Transmembrane helix</keyword>
<accession>A0ABW2EMZ6</accession>
<keyword evidence="1" id="KW-0812">Transmembrane</keyword>
<dbReference type="PANTHER" id="PTHR36835">
    <property type="entry name" value="CYTOCHROME BO(3) UBIQUINOL OXIDASE SUBUNIT 4"/>
    <property type="match status" value="1"/>
</dbReference>
<evidence type="ECO:0000313" key="2">
    <source>
        <dbReference type="EMBL" id="MFC7063717.1"/>
    </source>
</evidence>
<protein>
    <submittedName>
        <fullName evidence="2">Uncharacterized protein</fullName>
    </submittedName>
</protein>
<dbReference type="InterPro" id="IPR050968">
    <property type="entry name" value="Cytochrome_c_oxidase_bac_sub4"/>
</dbReference>
<evidence type="ECO:0000313" key="3">
    <source>
        <dbReference type="Proteomes" id="UP001596410"/>
    </source>
</evidence>
<feature type="transmembrane region" description="Helical" evidence="1">
    <location>
        <begin position="25"/>
        <end position="45"/>
    </location>
</feature>
<sequence>MKINENLYNQENDDAAEILSRKHMIGFILCIMLTSFSLWGALYSSYTPRPLLFVLAAFAFSQAMMQLLCVQSAPKKAIK</sequence>
<dbReference type="EMBL" id="JBHSZV010000053">
    <property type="protein sequence ID" value="MFC7063717.1"/>
    <property type="molecule type" value="Genomic_DNA"/>
</dbReference>
<keyword evidence="1" id="KW-0472">Membrane</keyword>
<evidence type="ECO:0000256" key="1">
    <source>
        <dbReference type="SAM" id="Phobius"/>
    </source>
</evidence>
<comment type="caution">
    <text evidence="2">The sequence shown here is derived from an EMBL/GenBank/DDBJ whole genome shotgun (WGS) entry which is preliminary data.</text>
</comment>
<proteinExistence type="predicted"/>
<dbReference type="RefSeq" id="WP_204710260.1">
    <property type="nucleotide sequence ID" value="NZ_JBHSZV010000053.1"/>
</dbReference>
<dbReference type="PANTHER" id="PTHR36835:SF1">
    <property type="entry name" value="CYTOCHROME BO(3) UBIQUINOL OXIDASE SUBUNIT 4"/>
    <property type="match status" value="1"/>
</dbReference>
<gene>
    <name evidence="2" type="ORF">ACFQIC_18115</name>
</gene>
<organism evidence="2 3">
    <name type="scientific">Halobacillus seohaensis</name>
    <dbReference type="NCBI Taxonomy" id="447421"/>
    <lineage>
        <taxon>Bacteria</taxon>
        <taxon>Bacillati</taxon>
        <taxon>Bacillota</taxon>
        <taxon>Bacilli</taxon>
        <taxon>Bacillales</taxon>
        <taxon>Bacillaceae</taxon>
        <taxon>Halobacillus</taxon>
    </lineage>
</organism>
<reference evidence="3" key="1">
    <citation type="journal article" date="2019" name="Int. J. Syst. Evol. Microbiol.">
        <title>The Global Catalogue of Microorganisms (GCM) 10K type strain sequencing project: providing services to taxonomists for standard genome sequencing and annotation.</title>
        <authorList>
            <consortium name="The Broad Institute Genomics Platform"/>
            <consortium name="The Broad Institute Genome Sequencing Center for Infectious Disease"/>
            <person name="Wu L."/>
            <person name="Ma J."/>
        </authorList>
    </citation>
    <scope>NUCLEOTIDE SEQUENCE [LARGE SCALE GENOMIC DNA]</scope>
    <source>
        <strain evidence="3">CGMCC 4.1621</strain>
    </source>
</reference>
<keyword evidence="3" id="KW-1185">Reference proteome</keyword>
<feature type="transmembrane region" description="Helical" evidence="1">
    <location>
        <begin position="51"/>
        <end position="70"/>
    </location>
</feature>